<feature type="domain" description="Membrane insertase YidC/Oxa/ALB C-terminal" evidence="16">
    <location>
        <begin position="390"/>
        <end position="576"/>
    </location>
</feature>
<feature type="transmembrane region" description="Helical" evidence="13">
    <location>
        <begin position="390"/>
        <end position="412"/>
    </location>
</feature>
<feature type="transmembrane region" description="Helical" evidence="13">
    <location>
        <begin position="458"/>
        <end position="478"/>
    </location>
</feature>
<evidence type="ECO:0000259" key="17">
    <source>
        <dbReference type="Pfam" id="PF14849"/>
    </source>
</evidence>
<feature type="transmembrane region" description="Helical" evidence="13">
    <location>
        <begin position="540"/>
        <end position="562"/>
    </location>
</feature>
<evidence type="ECO:0000256" key="8">
    <source>
        <dbReference type="ARBA" id="ARBA00022989"/>
    </source>
</evidence>
<evidence type="ECO:0000313" key="19">
    <source>
        <dbReference type="Proteomes" id="UP000315648"/>
    </source>
</evidence>
<feature type="compositionally biased region" description="Basic residues" evidence="14">
    <location>
        <begin position="595"/>
        <end position="608"/>
    </location>
</feature>
<keyword evidence="19" id="KW-1185">Reference proteome</keyword>
<dbReference type="InterPro" id="IPR019998">
    <property type="entry name" value="Membr_insert_YidC"/>
</dbReference>
<comment type="subcellular location">
    <subcellularLocation>
        <location evidence="1">Cell inner membrane</location>
        <topology evidence="1">Multi-pass membrane protein</topology>
    </subcellularLocation>
    <subcellularLocation>
        <location evidence="13">Cell membrane</location>
        <topology evidence="13">Multi-pass membrane protein</topology>
    </subcellularLocation>
</comment>
<feature type="domain" description="Membrane insertase YidC N-terminal" evidence="17">
    <location>
        <begin position="87"/>
        <end position="357"/>
    </location>
</feature>
<evidence type="ECO:0000256" key="3">
    <source>
        <dbReference type="ARBA" id="ARBA00015325"/>
    </source>
</evidence>
<evidence type="ECO:0000256" key="12">
    <source>
        <dbReference type="ARBA" id="ARBA00033342"/>
    </source>
</evidence>
<dbReference type="OrthoDB" id="9780552at2"/>
<comment type="function">
    <text evidence="13">Required for the insertion and/or proper folding and/or complex formation of integral membrane proteins into the membrane. Involved in integration of membrane proteins that insert both dependently and independently of the Sec translocase complex, as well as at least some lipoproteins. Aids folding of multispanning membrane proteins.</text>
</comment>
<dbReference type="HAMAP" id="MF_01810">
    <property type="entry name" value="YidC_type1"/>
    <property type="match status" value="1"/>
</dbReference>
<dbReference type="InterPro" id="IPR047196">
    <property type="entry name" value="YidC_ALB_C"/>
</dbReference>
<evidence type="ECO:0000256" key="14">
    <source>
        <dbReference type="SAM" id="MobiDB-lite"/>
    </source>
</evidence>
<dbReference type="PANTHER" id="PTHR12428:SF65">
    <property type="entry name" value="CYTOCHROME C OXIDASE ASSEMBLY PROTEIN COX18, MITOCHONDRIAL"/>
    <property type="match status" value="1"/>
</dbReference>
<dbReference type="Pfam" id="PF14849">
    <property type="entry name" value="YidC_periplas"/>
    <property type="match status" value="1"/>
</dbReference>
<dbReference type="GO" id="GO:0005886">
    <property type="term" value="C:plasma membrane"/>
    <property type="evidence" value="ECO:0007669"/>
    <property type="project" value="UniProtKB-SubCell"/>
</dbReference>
<dbReference type="CDD" id="cd19961">
    <property type="entry name" value="EcYidC-like_peri"/>
    <property type="match status" value="1"/>
</dbReference>
<evidence type="ECO:0000256" key="6">
    <source>
        <dbReference type="ARBA" id="ARBA00022692"/>
    </source>
</evidence>
<dbReference type="PANTHER" id="PTHR12428">
    <property type="entry name" value="OXA1"/>
    <property type="match status" value="1"/>
</dbReference>
<feature type="signal peptide" evidence="15">
    <location>
        <begin position="1"/>
        <end position="23"/>
    </location>
</feature>
<dbReference type="AlphaFoldDB" id="A0A556QJC0"/>
<evidence type="ECO:0000256" key="2">
    <source>
        <dbReference type="ARBA" id="ARBA00010527"/>
    </source>
</evidence>
<evidence type="ECO:0000256" key="15">
    <source>
        <dbReference type="SAM" id="SignalP"/>
    </source>
</evidence>
<dbReference type="GO" id="GO:0032977">
    <property type="term" value="F:membrane insertase activity"/>
    <property type="evidence" value="ECO:0007669"/>
    <property type="project" value="InterPro"/>
</dbReference>
<evidence type="ECO:0000256" key="9">
    <source>
        <dbReference type="ARBA" id="ARBA00023136"/>
    </source>
</evidence>
<dbReference type="InterPro" id="IPR001708">
    <property type="entry name" value="YidC/ALB3/OXA1/COX18"/>
</dbReference>
<dbReference type="GO" id="GO:0015031">
    <property type="term" value="P:protein transport"/>
    <property type="evidence" value="ECO:0007669"/>
    <property type="project" value="UniProtKB-KW"/>
</dbReference>
<dbReference type="RefSeq" id="WP_144230474.1">
    <property type="nucleotide sequence ID" value="NZ_CBCRVV010000014.1"/>
</dbReference>
<evidence type="ECO:0000256" key="1">
    <source>
        <dbReference type="ARBA" id="ARBA00004429"/>
    </source>
</evidence>
<dbReference type="InterPro" id="IPR028053">
    <property type="entry name" value="Membr_insert_YidC_N"/>
</dbReference>
<keyword evidence="15" id="KW-0732">Signal</keyword>
<keyword evidence="9 13" id="KW-0472">Membrane</keyword>
<dbReference type="Proteomes" id="UP000315648">
    <property type="component" value="Unassembled WGS sequence"/>
</dbReference>
<comment type="caution">
    <text evidence="18">The sequence shown here is derived from an EMBL/GenBank/DDBJ whole genome shotgun (WGS) entry which is preliminary data.</text>
</comment>
<keyword evidence="5 13" id="KW-1003">Cell membrane</keyword>
<dbReference type="NCBIfam" id="TIGR03592">
    <property type="entry name" value="yidC_oxa1_cterm"/>
    <property type="match status" value="1"/>
</dbReference>
<evidence type="ECO:0000256" key="5">
    <source>
        <dbReference type="ARBA" id="ARBA00022475"/>
    </source>
</evidence>
<evidence type="ECO:0000256" key="13">
    <source>
        <dbReference type="HAMAP-Rule" id="MF_01810"/>
    </source>
</evidence>
<comment type="subunit">
    <text evidence="13">Interacts with the Sec translocase complex via SecD. Specifically interacts with transmembrane segments of nascent integral membrane proteins during membrane integration.</text>
</comment>
<dbReference type="Gene3D" id="2.70.98.90">
    <property type="match status" value="1"/>
</dbReference>
<dbReference type="EMBL" id="VMBG01000002">
    <property type="protein sequence ID" value="TSJ76717.1"/>
    <property type="molecule type" value="Genomic_DNA"/>
</dbReference>
<feature type="region of interest" description="Disordered" evidence="14">
    <location>
        <begin position="585"/>
        <end position="608"/>
    </location>
</feature>
<dbReference type="PRINTS" id="PR00701">
    <property type="entry name" value="60KDINNERMP"/>
</dbReference>
<keyword evidence="10 13" id="KW-0143">Chaperone</keyword>
<sequence length="608" mass="65854">MDKKNTTIGVILLLVAFASLYFASPKPGAAPTATPDAVTPASTAAVEGQPAGTTPPTGTLSAPALPAPTNSTFAALANDNADASITTLANDYVELRLTDFGGAIRDVAFKKYAAIQGQPEPFVFNHLHASPILALDDFPGLDRSARYALVSATSTEVVYRAVLENRIEVTRRYVLRAPGDTTGDPYRIRHETTFRNLTDQTTPLPRAAVNLGTANLIDRNDTGQYLNLASYDGEDAHFTDRGALQGGGFLSGFGIGNKADLPSLELTQKTVWAGVKNQFFASIFTPEKPGVGVLVRRIELPALAGSSYPSIGLTGAARFDLPVLPAAGSASITGELYVGPKEYTRLDKLGNREDLVMQFSRGMGKIFLSGIVSPALNKLMKWTYGFVHNWGIAIILMTILLKVISLPFTLAASKSAKRMQKLQPLMQAVREKYKDQPQKLNQATMELFKEHKVNPAGGCIPILITIPLFIGFFTMLQGTAELRFQSFLWAHDLSAPDTVARIFGLPLNIMPLLMGVTMFFQMKLTPSPTTDNMQAKIFKFMPFFFTAICYNFSCALALYSTINGLFTIGQQLVVNKYTKTDPVPTPLGVPSGTGKGKKLKNVTPPKKK</sequence>
<comment type="similarity">
    <text evidence="2 13">Belongs to the OXA1/ALB3/YidC family. Type 1 subfamily.</text>
</comment>
<dbReference type="InterPro" id="IPR028055">
    <property type="entry name" value="YidC/Oxa/ALB_C"/>
</dbReference>
<keyword evidence="7 13" id="KW-0653">Protein transport</keyword>
<organism evidence="18 19">
    <name type="scientific">Rariglobus hedericola</name>
    <dbReference type="NCBI Taxonomy" id="2597822"/>
    <lineage>
        <taxon>Bacteria</taxon>
        <taxon>Pseudomonadati</taxon>
        <taxon>Verrucomicrobiota</taxon>
        <taxon>Opitutia</taxon>
        <taxon>Opitutales</taxon>
        <taxon>Opitutaceae</taxon>
        <taxon>Rariglobus</taxon>
    </lineage>
</organism>
<reference evidence="18 19" key="1">
    <citation type="submission" date="2019-07" db="EMBL/GenBank/DDBJ databases">
        <title>Description of 53C-WASEF.</title>
        <authorList>
            <person name="Pitt A."/>
            <person name="Hahn M.W."/>
        </authorList>
    </citation>
    <scope>NUCLEOTIDE SEQUENCE [LARGE SCALE GENOMIC DNA]</scope>
    <source>
        <strain evidence="18 19">53C-WASEF</strain>
    </source>
</reference>
<keyword evidence="6 13" id="KW-0812">Transmembrane</keyword>
<feature type="region of interest" description="Disordered" evidence="14">
    <location>
        <begin position="31"/>
        <end position="64"/>
    </location>
</feature>
<evidence type="ECO:0000256" key="11">
    <source>
        <dbReference type="ARBA" id="ARBA00033245"/>
    </source>
</evidence>
<dbReference type="CDD" id="cd20070">
    <property type="entry name" value="5TM_YidC_Alb3"/>
    <property type="match status" value="1"/>
</dbReference>
<evidence type="ECO:0000313" key="18">
    <source>
        <dbReference type="EMBL" id="TSJ76717.1"/>
    </source>
</evidence>
<evidence type="ECO:0000256" key="10">
    <source>
        <dbReference type="ARBA" id="ARBA00023186"/>
    </source>
</evidence>
<evidence type="ECO:0000256" key="7">
    <source>
        <dbReference type="ARBA" id="ARBA00022927"/>
    </source>
</evidence>
<feature type="transmembrane region" description="Helical" evidence="13">
    <location>
        <begin position="498"/>
        <end position="520"/>
    </location>
</feature>
<accession>A0A556QJC0</accession>
<dbReference type="PRINTS" id="PR01900">
    <property type="entry name" value="YIDCPROTEIN"/>
</dbReference>
<keyword evidence="4 13" id="KW-0813">Transport</keyword>
<gene>
    <name evidence="13 18" type="primary">yidC</name>
    <name evidence="18" type="ORF">FPL22_11365</name>
</gene>
<dbReference type="InterPro" id="IPR038221">
    <property type="entry name" value="YidC_periplasmic_sf"/>
</dbReference>
<proteinExistence type="inferred from homology"/>
<evidence type="ECO:0000259" key="16">
    <source>
        <dbReference type="Pfam" id="PF02096"/>
    </source>
</evidence>
<keyword evidence="8 13" id="KW-1133">Transmembrane helix</keyword>
<name>A0A556QJC0_9BACT</name>
<dbReference type="Pfam" id="PF02096">
    <property type="entry name" value="60KD_IMP"/>
    <property type="match status" value="1"/>
</dbReference>
<feature type="chain" id="PRO_5022206840" description="Membrane protein insertase YidC" evidence="15">
    <location>
        <begin position="24"/>
        <end position="608"/>
    </location>
</feature>
<evidence type="ECO:0000256" key="4">
    <source>
        <dbReference type="ARBA" id="ARBA00022448"/>
    </source>
</evidence>
<dbReference type="GO" id="GO:0051205">
    <property type="term" value="P:protein insertion into membrane"/>
    <property type="evidence" value="ECO:0007669"/>
    <property type="project" value="TreeGrafter"/>
</dbReference>
<protein>
    <recommendedName>
        <fullName evidence="3 13">Membrane protein insertase YidC</fullName>
    </recommendedName>
    <alternativeName>
        <fullName evidence="12 13">Foldase YidC</fullName>
    </alternativeName>
    <alternativeName>
        <fullName evidence="11 13">Membrane integrase YidC</fullName>
    </alternativeName>
    <alternativeName>
        <fullName evidence="13">Membrane protein YidC</fullName>
    </alternativeName>
</protein>